<feature type="region of interest" description="Disordered" evidence="1">
    <location>
        <begin position="22"/>
        <end position="103"/>
    </location>
</feature>
<evidence type="ECO:0000259" key="3">
    <source>
        <dbReference type="PROSITE" id="PS50830"/>
    </source>
</evidence>
<organism evidence="4 5">
    <name type="scientific">Calidifontibacter indicus</name>
    <dbReference type="NCBI Taxonomy" id="419650"/>
    <lineage>
        <taxon>Bacteria</taxon>
        <taxon>Bacillati</taxon>
        <taxon>Actinomycetota</taxon>
        <taxon>Actinomycetes</taxon>
        <taxon>Micrococcales</taxon>
        <taxon>Dermacoccaceae</taxon>
        <taxon>Calidifontibacter</taxon>
    </lineage>
</organism>
<dbReference type="SUPFAM" id="SSF50199">
    <property type="entry name" value="Staphylococcal nuclease"/>
    <property type="match status" value="1"/>
</dbReference>
<feature type="region of interest" description="Disordered" evidence="1">
    <location>
        <begin position="311"/>
        <end position="330"/>
    </location>
</feature>
<accession>A0A3D9UXV0</accession>
<feature type="compositionally biased region" description="Low complexity" evidence="1">
    <location>
        <begin position="48"/>
        <end position="103"/>
    </location>
</feature>
<dbReference type="EMBL" id="QTUA01000001">
    <property type="protein sequence ID" value="REF31405.1"/>
    <property type="molecule type" value="Genomic_DNA"/>
</dbReference>
<keyword evidence="5" id="KW-1185">Reference proteome</keyword>
<dbReference type="Proteomes" id="UP000256253">
    <property type="component" value="Unassembled WGS sequence"/>
</dbReference>
<dbReference type="Gene3D" id="2.40.50.90">
    <property type="match status" value="1"/>
</dbReference>
<evidence type="ECO:0000313" key="5">
    <source>
        <dbReference type="Proteomes" id="UP000256253"/>
    </source>
</evidence>
<dbReference type="InterPro" id="IPR035437">
    <property type="entry name" value="SNase_OB-fold_sf"/>
</dbReference>
<feature type="domain" description="TNase-like" evidence="3">
    <location>
        <begin position="113"/>
        <end position="241"/>
    </location>
</feature>
<gene>
    <name evidence="4" type="ORF">DFJ65_2472</name>
</gene>
<evidence type="ECO:0000256" key="1">
    <source>
        <dbReference type="SAM" id="MobiDB-lite"/>
    </source>
</evidence>
<reference evidence="4 5" key="1">
    <citation type="submission" date="2018-08" db="EMBL/GenBank/DDBJ databases">
        <title>Sequencing the genomes of 1000 actinobacteria strains.</title>
        <authorList>
            <person name="Klenk H.-P."/>
        </authorList>
    </citation>
    <scope>NUCLEOTIDE SEQUENCE [LARGE SCALE GENOMIC DNA]</scope>
    <source>
        <strain evidence="4 5">DSM 22967</strain>
    </source>
</reference>
<dbReference type="PROSITE" id="PS51257">
    <property type="entry name" value="PROKAR_LIPOPROTEIN"/>
    <property type="match status" value="1"/>
</dbReference>
<feature type="compositionally biased region" description="Polar residues" evidence="1">
    <location>
        <begin position="33"/>
        <end position="47"/>
    </location>
</feature>
<feature type="signal peptide" evidence="2">
    <location>
        <begin position="1"/>
        <end position="26"/>
    </location>
</feature>
<dbReference type="InterPro" id="IPR002071">
    <property type="entry name" value="Thermonucl_AS"/>
</dbReference>
<feature type="chain" id="PRO_5038808113" evidence="2">
    <location>
        <begin position="27"/>
        <end position="347"/>
    </location>
</feature>
<evidence type="ECO:0000313" key="4">
    <source>
        <dbReference type="EMBL" id="REF31405.1"/>
    </source>
</evidence>
<dbReference type="GO" id="GO:0004518">
    <property type="term" value="F:nuclease activity"/>
    <property type="evidence" value="ECO:0007669"/>
    <property type="project" value="InterPro"/>
</dbReference>
<sequence>MPRRSTAVFVLSALALTACQSASDTAHPVAGDHTSSSESNQPNSGANSDGTAAPSSTSSTQASAVQADSTDTGSAGAEADAGVATASGGTSDSTGADGASSASSAASGDLLQVAGITDGDTIKVWVNGKREPVRLLGVDTPESKKPNTAVACYAKEATSKMQSLVQSKQVRLVADPTQADRDHYNRLVRYVVLPDGSDVSQLMIAGGFGREYTYAAPYAKQGAFRVAQSQAQAAKRGLWGACTYASAFNPPSTSSTPSATNPQQFAQPSTTQATPSTRTSTPARPSTTTHDAGACDIKGNISSSGEKIYHVPGQRHYAQTQISPGKGERWFCSESDAQNAGWRRSKV</sequence>
<feature type="region of interest" description="Disordered" evidence="1">
    <location>
        <begin position="250"/>
        <end position="296"/>
    </location>
</feature>
<dbReference type="InterPro" id="IPR016071">
    <property type="entry name" value="Staphylococal_nuclease_OB-fold"/>
</dbReference>
<name>A0A3D9UXV0_9MICO</name>
<dbReference type="PROSITE" id="PS01123">
    <property type="entry name" value="TNASE_1"/>
    <property type="match status" value="1"/>
</dbReference>
<proteinExistence type="predicted"/>
<dbReference type="GO" id="GO:0003676">
    <property type="term" value="F:nucleic acid binding"/>
    <property type="evidence" value="ECO:0007669"/>
    <property type="project" value="InterPro"/>
</dbReference>
<protein>
    <submittedName>
        <fullName evidence="4">Micrococcal nuclease</fullName>
    </submittedName>
</protein>
<dbReference type="PROSITE" id="PS50830">
    <property type="entry name" value="TNASE_3"/>
    <property type="match status" value="1"/>
</dbReference>
<feature type="compositionally biased region" description="Low complexity" evidence="1">
    <location>
        <begin position="250"/>
        <end position="289"/>
    </location>
</feature>
<evidence type="ECO:0000256" key="2">
    <source>
        <dbReference type="SAM" id="SignalP"/>
    </source>
</evidence>
<dbReference type="AlphaFoldDB" id="A0A3D9UXV0"/>
<keyword evidence="2" id="KW-0732">Signal</keyword>
<dbReference type="RefSeq" id="WP_211308435.1">
    <property type="nucleotide sequence ID" value="NZ_QTUA01000001.1"/>
</dbReference>
<dbReference type="SMART" id="SM00318">
    <property type="entry name" value="SNc"/>
    <property type="match status" value="1"/>
</dbReference>
<dbReference type="Pfam" id="PF00565">
    <property type="entry name" value="SNase"/>
    <property type="match status" value="1"/>
</dbReference>
<comment type="caution">
    <text evidence="4">The sequence shown here is derived from an EMBL/GenBank/DDBJ whole genome shotgun (WGS) entry which is preliminary data.</text>
</comment>